<dbReference type="Proteomes" id="UP001200642">
    <property type="component" value="Unassembled WGS sequence"/>
</dbReference>
<feature type="compositionally biased region" description="Basic and acidic residues" evidence="1">
    <location>
        <begin position="49"/>
        <end position="58"/>
    </location>
</feature>
<dbReference type="RefSeq" id="WP_317903031.1">
    <property type="nucleotide sequence ID" value="NZ_JAIRBC010000021.1"/>
</dbReference>
<evidence type="ECO:0000313" key="4">
    <source>
        <dbReference type="Proteomes" id="UP001200642"/>
    </source>
</evidence>
<accession>A0AAE3EXE0</accession>
<gene>
    <name evidence="3" type="ORF">K8352_14105</name>
</gene>
<name>A0AAE3EXE0_9FLAO</name>
<dbReference type="EMBL" id="JAIRBC010000021">
    <property type="protein sequence ID" value="MCG2461889.1"/>
    <property type="molecule type" value="Genomic_DNA"/>
</dbReference>
<evidence type="ECO:0000313" key="3">
    <source>
        <dbReference type="EMBL" id="MCG2461889.1"/>
    </source>
</evidence>
<feature type="region of interest" description="Disordered" evidence="1">
    <location>
        <begin position="38"/>
        <end position="58"/>
    </location>
</feature>
<feature type="signal peptide" evidence="2">
    <location>
        <begin position="1"/>
        <end position="23"/>
    </location>
</feature>
<organism evidence="3 4">
    <name type="scientific">Cerina litoralis</name>
    <dbReference type="NCBI Taxonomy" id="2874477"/>
    <lineage>
        <taxon>Bacteria</taxon>
        <taxon>Pseudomonadati</taxon>
        <taxon>Bacteroidota</taxon>
        <taxon>Flavobacteriia</taxon>
        <taxon>Flavobacteriales</taxon>
        <taxon>Flavobacteriaceae</taxon>
        <taxon>Cerina</taxon>
    </lineage>
</organism>
<reference evidence="3" key="1">
    <citation type="submission" date="2023-02" db="EMBL/GenBank/DDBJ databases">
        <title>Genome of Flavobacteriaceae gen. nov. sp. strain F89.</title>
        <authorList>
            <person name="Wang Y."/>
        </authorList>
    </citation>
    <scope>NUCLEOTIDE SEQUENCE</scope>
    <source>
        <strain evidence="3">F89</strain>
    </source>
</reference>
<comment type="caution">
    <text evidence="3">The sequence shown here is derived from an EMBL/GenBank/DDBJ whole genome shotgun (WGS) entry which is preliminary data.</text>
</comment>
<keyword evidence="4" id="KW-1185">Reference proteome</keyword>
<evidence type="ECO:0000256" key="2">
    <source>
        <dbReference type="SAM" id="SignalP"/>
    </source>
</evidence>
<proteinExistence type="predicted"/>
<protein>
    <submittedName>
        <fullName evidence="3">Uncharacterized protein</fullName>
    </submittedName>
</protein>
<dbReference type="AlphaFoldDB" id="A0AAE3EXE0"/>
<evidence type="ECO:0000256" key="1">
    <source>
        <dbReference type="SAM" id="MobiDB-lite"/>
    </source>
</evidence>
<keyword evidence="2" id="KW-0732">Signal</keyword>
<feature type="chain" id="PRO_5042257442" evidence="2">
    <location>
        <begin position="24"/>
        <end position="159"/>
    </location>
</feature>
<sequence length="159" mass="18105">MQVNKKLLWVLLILILSVSTTMAQYGYGRGYNGYGYGRQRSGIPQTDQTPEKKDPPTAKEIVDSQMPAITETIGLNEFEQAVMSSILTKYIQQRIELQILQLDQDKTRAALDDIVTNEDAELKAGLPEDKYNAFKELQKEGLQKAKKKKKKARKKKKKD</sequence>